<dbReference type="Gene3D" id="3.40.50.2000">
    <property type="entry name" value="Glycogen Phosphorylase B"/>
    <property type="match status" value="1"/>
</dbReference>
<gene>
    <name evidence="2" type="primary">tuaH_3</name>
    <name evidence="1" type="ORF">BJL90_14605</name>
    <name evidence="2" type="ORF">CLFO_18630</name>
</gene>
<evidence type="ECO:0000313" key="1">
    <source>
        <dbReference type="EMBL" id="AOY76978.1"/>
    </source>
</evidence>
<dbReference type="Proteomes" id="UP000192478">
    <property type="component" value="Chromosome"/>
</dbReference>
<reference evidence="1 3" key="1">
    <citation type="submission" date="2016-10" db="EMBL/GenBank/DDBJ databases">
        <title>Complete Genome Sequence of Acetogen Clostridium formicoaceticum ATCC 27076.</title>
        <authorList>
            <person name="Bao T."/>
            <person name="Cheng C."/>
            <person name="Zhao J."/>
            <person name="Yang S.-T."/>
            <person name="Wang J."/>
            <person name="Wang M."/>
        </authorList>
    </citation>
    <scope>NUCLEOTIDE SEQUENCE [LARGE SCALE GENOMIC DNA]</scope>
    <source>
        <strain evidence="1 3">ATCC 27076</strain>
    </source>
</reference>
<proteinExistence type="predicted"/>
<dbReference type="EMBL" id="CP017603">
    <property type="protein sequence ID" value="AOY76978.1"/>
    <property type="molecule type" value="Genomic_DNA"/>
</dbReference>
<dbReference type="AlphaFoldDB" id="A0AAC9WG27"/>
<keyword evidence="2" id="KW-0328">Glycosyltransferase</keyword>
<organism evidence="2 4">
    <name type="scientific">Clostridium formicaceticum</name>
    <dbReference type="NCBI Taxonomy" id="1497"/>
    <lineage>
        <taxon>Bacteria</taxon>
        <taxon>Bacillati</taxon>
        <taxon>Bacillota</taxon>
        <taxon>Clostridia</taxon>
        <taxon>Eubacteriales</taxon>
        <taxon>Clostridiaceae</taxon>
        <taxon>Clostridium</taxon>
    </lineage>
</organism>
<evidence type="ECO:0000313" key="2">
    <source>
        <dbReference type="EMBL" id="ARE87463.1"/>
    </source>
</evidence>
<dbReference type="Pfam" id="PF13692">
    <property type="entry name" value="Glyco_trans_1_4"/>
    <property type="match status" value="1"/>
</dbReference>
<keyword evidence="3" id="KW-1185">Reference proteome</keyword>
<dbReference type="EMBL" id="CP020559">
    <property type="protein sequence ID" value="ARE87463.1"/>
    <property type="molecule type" value="Genomic_DNA"/>
</dbReference>
<protein>
    <submittedName>
        <fullName evidence="2">Teichuronic acid biosynthesis glycosyltransferase TuaH</fullName>
        <ecNumber evidence="2">2.4.-.-</ecNumber>
    </submittedName>
</protein>
<accession>A0AAC9WG27</accession>
<dbReference type="PANTHER" id="PTHR12526">
    <property type="entry name" value="GLYCOSYLTRANSFERASE"/>
    <property type="match status" value="1"/>
</dbReference>
<dbReference type="RefSeq" id="WP_070969530.1">
    <property type="nucleotide sequence ID" value="NZ_CP020559.1"/>
</dbReference>
<dbReference type="KEGG" id="cfm:BJL90_14605"/>
<name>A0AAC9WG27_9CLOT</name>
<evidence type="ECO:0000313" key="4">
    <source>
        <dbReference type="Proteomes" id="UP000192478"/>
    </source>
</evidence>
<dbReference type="Proteomes" id="UP000177894">
    <property type="component" value="Chromosome"/>
</dbReference>
<evidence type="ECO:0000313" key="3">
    <source>
        <dbReference type="Proteomes" id="UP000177894"/>
    </source>
</evidence>
<dbReference type="SUPFAM" id="SSF53756">
    <property type="entry name" value="UDP-Glycosyltransferase/glycogen phosphorylase"/>
    <property type="match status" value="1"/>
</dbReference>
<dbReference type="EC" id="2.4.-.-" evidence="2"/>
<dbReference type="GO" id="GO:0016757">
    <property type="term" value="F:glycosyltransferase activity"/>
    <property type="evidence" value="ECO:0007669"/>
    <property type="project" value="UniProtKB-KW"/>
</dbReference>
<sequence>MEDSEERMGGVEMPTVVCVSSVNYEWMYQRPQQLMRGLSERGWRVIYCNKTQRKDKYLEALSENLTICHDMKRLIESAEKADVVWVIDPRQRDLKGLFKEKLFLYDCVDDFPFLQNDHYKMLKIADIVLATSNPLYHAIAKYRKDLYLVPNGCDYKHFSERNKLSIDCQIKNALGIIGYIGALAPWVDYKLLELIAAEKPKHTLLLVGASLGNIAMPKKNNIVYVGHQSYDKVPSFLSMMDVTLIPFRKNKITYATNPIKMYEYLSQGKPIVSAALPEVMPFARYLYVAKNHKDFIDHIDKALVENDSEILAQRKEIARRNAWEKRIDNIEEIISSYLRKLPRKVSR</sequence>
<keyword evidence="2" id="KW-0808">Transferase</keyword>
<reference evidence="2 4" key="2">
    <citation type="submission" date="2017-03" db="EMBL/GenBank/DDBJ databases">
        <title>Complete sequence of Clostridium formicaceticum DSM 92.</title>
        <authorList>
            <person name="Poehlein A."/>
            <person name="Karl M."/>
            <person name="Bengelsdorf F.R."/>
            <person name="Duerre P."/>
            <person name="Daniel R."/>
        </authorList>
    </citation>
    <scope>NUCLEOTIDE SEQUENCE [LARGE SCALE GENOMIC DNA]</scope>
    <source>
        <strain evidence="2 4">DSM 92</strain>
    </source>
</reference>